<dbReference type="AlphaFoldDB" id="A0AAV5AQ24"/>
<proteinExistence type="predicted"/>
<organism evidence="2 3">
    <name type="scientific">Clathrus columnatus</name>
    <dbReference type="NCBI Taxonomy" id="1419009"/>
    <lineage>
        <taxon>Eukaryota</taxon>
        <taxon>Fungi</taxon>
        <taxon>Dikarya</taxon>
        <taxon>Basidiomycota</taxon>
        <taxon>Agaricomycotina</taxon>
        <taxon>Agaricomycetes</taxon>
        <taxon>Phallomycetidae</taxon>
        <taxon>Phallales</taxon>
        <taxon>Clathraceae</taxon>
        <taxon>Clathrus</taxon>
    </lineage>
</organism>
<comment type="caution">
    <text evidence="2">The sequence shown here is derived from an EMBL/GenBank/DDBJ whole genome shotgun (WGS) entry which is preliminary data.</text>
</comment>
<dbReference type="InterPro" id="IPR022137">
    <property type="entry name" value="Znf_prot_DUF3669"/>
</dbReference>
<accession>A0AAV5AQ24</accession>
<dbReference type="Pfam" id="PF12417">
    <property type="entry name" value="DUF3669"/>
    <property type="match status" value="1"/>
</dbReference>
<evidence type="ECO:0000313" key="2">
    <source>
        <dbReference type="EMBL" id="GJJ15143.1"/>
    </source>
</evidence>
<protein>
    <recommendedName>
        <fullName evidence="1">DUF3669 domain-containing protein</fullName>
    </recommendedName>
</protein>
<gene>
    <name evidence="2" type="ORF">Clacol_009418</name>
</gene>
<dbReference type="PANTHER" id="PTHR40780">
    <property type="entry name" value="DUF3669 DOMAIN-CONTAINING PROTEIN"/>
    <property type="match status" value="1"/>
</dbReference>
<feature type="domain" description="DUF3669" evidence="1">
    <location>
        <begin position="238"/>
        <end position="277"/>
    </location>
</feature>
<dbReference type="EMBL" id="BPWL01000010">
    <property type="protein sequence ID" value="GJJ15143.1"/>
    <property type="molecule type" value="Genomic_DNA"/>
</dbReference>
<sequence>MHMFIPIDQSFNESLTGNFPVLQFIGSGSFATVFTSHGGACVFKVVRDPKNAGIIANEYMVLLNIHRTCDINSFFKLPQPYVFYNPTTGALDASRHLFSAKTFRLLGITNASYAMDRLFALPLTLGHSIRHLYYPDSFKRANLPTLCRLYFGKVIDVGLTPHNQEARPVHSFNTMDVPLDTARYTVLDAIHCLPDLHEVIAGMGDMLARIHWLGNCDARNIEWVMSGDGYGDEVSYSVIDFEQTKQWGKTLEGVDMLVTAFMTNEPYYPRPRPQDPQYQIFKTAYPTDQAALDVALAFLTTIEHEQAQRDAEPTYGSMR</sequence>
<evidence type="ECO:0000259" key="1">
    <source>
        <dbReference type="Pfam" id="PF12417"/>
    </source>
</evidence>
<dbReference type="PANTHER" id="PTHR40780:SF2">
    <property type="entry name" value="DUF3669 DOMAIN-CONTAINING PROTEIN"/>
    <property type="match status" value="1"/>
</dbReference>
<dbReference type="Proteomes" id="UP001050691">
    <property type="component" value="Unassembled WGS sequence"/>
</dbReference>
<evidence type="ECO:0000313" key="3">
    <source>
        <dbReference type="Proteomes" id="UP001050691"/>
    </source>
</evidence>
<name>A0AAV5AQ24_9AGAM</name>
<keyword evidence="3" id="KW-1185">Reference proteome</keyword>
<reference evidence="2" key="1">
    <citation type="submission" date="2021-10" db="EMBL/GenBank/DDBJ databases">
        <title>De novo Genome Assembly of Clathrus columnatus (Basidiomycota, Fungi) Using Illumina and Nanopore Sequence Data.</title>
        <authorList>
            <person name="Ogiso-Tanaka E."/>
            <person name="Itagaki H."/>
            <person name="Hosoya T."/>
            <person name="Hosaka K."/>
        </authorList>
    </citation>
    <scope>NUCLEOTIDE SEQUENCE</scope>
    <source>
        <strain evidence="2">MO-923</strain>
    </source>
</reference>